<proteinExistence type="predicted"/>
<sequence>MFPNERKQEEEALEKKSREFIGYEYKEVMADPGWASFLTDGYVNFGWELDGNVAQNYPEAYSRQTGNSHRRKTVIRLKRDRKIINKMELTRLQRNFEACVEEIGHLEKEKTSWPTILAIVVGIVGTAFMAGSTFAVTASPPHIVLCTILAVPGFLGWILPYFVFRRGVRKQSEKLAPLIEKKYDEIYEICEKGNKLLN</sequence>
<evidence type="ECO:0000313" key="2">
    <source>
        <dbReference type="EMBL" id="HIX58132.1"/>
    </source>
</evidence>
<reference evidence="2" key="2">
    <citation type="submission" date="2021-04" db="EMBL/GenBank/DDBJ databases">
        <authorList>
            <person name="Gilroy R."/>
        </authorList>
    </citation>
    <scope>NUCLEOTIDE SEQUENCE</scope>
    <source>
        <strain evidence="2">ChiSjej1B19-8411</strain>
    </source>
</reference>
<dbReference type="Proteomes" id="UP000886817">
    <property type="component" value="Unassembled WGS sequence"/>
</dbReference>
<feature type="transmembrane region" description="Helical" evidence="1">
    <location>
        <begin position="142"/>
        <end position="164"/>
    </location>
</feature>
<name>A0A9D2B1J5_9FIRM</name>
<keyword evidence="1" id="KW-1133">Transmembrane helix</keyword>
<keyword evidence="1" id="KW-0472">Membrane</keyword>
<gene>
    <name evidence="2" type="ORF">IAA45_00230</name>
</gene>
<protein>
    <submittedName>
        <fullName evidence="2">Uncharacterized protein</fullName>
    </submittedName>
</protein>
<feature type="transmembrane region" description="Helical" evidence="1">
    <location>
        <begin position="116"/>
        <end position="136"/>
    </location>
</feature>
<organism evidence="2 3">
    <name type="scientific">Candidatus Blautia gallistercoris</name>
    <dbReference type="NCBI Taxonomy" id="2838490"/>
    <lineage>
        <taxon>Bacteria</taxon>
        <taxon>Bacillati</taxon>
        <taxon>Bacillota</taxon>
        <taxon>Clostridia</taxon>
        <taxon>Lachnospirales</taxon>
        <taxon>Lachnospiraceae</taxon>
        <taxon>Blautia</taxon>
    </lineage>
</organism>
<keyword evidence="1" id="KW-0812">Transmembrane</keyword>
<reference evidence="2" key="1">
    <citation type="journal article" date="2021" name="PeerJ">
        <title>Extensive microbial diversity within the chicken gut microbiome revealed by metagenomics and culture.</title>
        <authorList>
            <person name="Gilroy R."/>
            <person name="Ravi A."/>
            <person name="Getino M."/>
            <person name="Pursley I."/>
            <person name="Horton D.L."/>
            <person name="Alikhan N.F."/>
            <person name="Baker D."/>
            <person name="Gharbi K."/>
            <person name="Hall N."/>
            <person name="Watson M."/>
            <person name="Adriaenssens E.M."/>
            <person name="Foster-Nyarko E."/>
            <person name="Jarju S."/>
            <person name="Secka A."/>
            <person name="Antonio M."/>
            <person name="Oren A."/>
            <person name="Chaudhuri R.R."/>
            <person name="La Ragione R."/>
            <person name="Hildebrand F."/>
            <person name="Pallen M.J."/>
        </authorList>
    </citation>
    <scope>NUCLEOTIDE SEQUENCE</scope>
    <source>
        <strain evidence="2">ChiSjej1B19-8411</strain>
    </source>
</reference>
<comment type="caution">
    <text evidence="2">The sequence shown here is derived from an EMBL/GenBank/DDBJ whole genome shotgun (WGS) entry which is preliminary data.</text>
</comment>
<evidence type="ECO:0000313" key="3">
    <source>
        <dbReference type="Proteomes" id="UP000886817"/>
    </source>
</evidence>
<accession>A0A9D2B1J5</accession>
<evidence type="ECO:0000256" key="1">
    <source>
        <dbReference type="SAM" id="Phobius"/>
    </source>
</evidence>
<dbReference type="AlphaFoldDB" id="A0A9D2B1J5"/>
<dbReference type="EMBL" id="DXEX01000006">
    <property type="protein sequence ID" value="HIX58132.1"/>
    <property type="molecule type" value="Genomic_DNA"/>
</dbReference>